<protein>
    <submittedName>
        <fullName evidence="2">NADH dehydrogenase</fullName>
    </submittedName>
</protein>
<gene>
    <name evidence="2" type="ORF">GZ77_23075</name>
</gene>
<accession>A0A081N0K9</accession>
<dbReference type="EMBL" id="JOKG01000005">
    <property type="protein sequence ID" value="KEQ11982.1"/>
    <property type="molecule type" value="Genomic_DNA"/>
</dbReference>
<dbReference type="AlphaFoldDB" id="A0A081N0K9"/>
<dbReference type="InterPro" id="IPR016040">
    <property type="entry name" value="NAD(P)-bd_dom"/>
</dbReference>
<comment type="caution">
    <text evidence="2">The sequence shown here is derived from an EMBL/GenBank/DDBJ whole genome shotgun (WGS) entry which is preliminary data.</text>
</comment>
<dbReference type="Pfam" id="PF13460">
    <property type="entry name" value="NAD_binding_10"/>
    <property type="match status" value="1"/>
</dbReference>
<dbReference type="Proteomes" id="UP000028006">
    <property type="component" value="Unassembled WGS sequence"/>
</dbReference>
<dbReference type="RefSeq" id="WP_034879134.1">
    <property type="nucleotide sequence ID" value="NZ_JOKG01000005.1"/>
</dbReference>
<dbReference type="PANTHER" id="PTHR14097">
    <property type="entry name" value="OXIDOREDUCTASE HTATIP2"/>
    <property type="match status" value="1"/>
</dbReference>
<keyword evidence="3" id="KW-1185">Reference proteome</keyword>
<evidence type="ECO:0000313" key="3">
    <source>
        <dbReference type="Proteomes" id="UP000028006"/>
    </source>
</evidence>
<evidence type="ECO:0000313" key="2">
    <source>
        <dbReference type="EMBL" id="KEQ11982.1"/>
    </source>
</evidence>
<reference evidence="2 3" key="1">
    <citation type="submission" date="2014-06" db="EMBL/GenBank/DDBJ databases">
        <title>Whole Genome Sequences of Three Symbiotic Endozoicomonas Bacteria.</title>
        <authorList>
            <person name="Neave M.J."/>
            <person name="Apprill A."/>
            <person name="Voolstra C.R."/>
        </authorList>
    </citation>
    <scope>NUCLEOTIDE SEQUENCE [LARGE SCALE GENOMIC DNA]</scope>
    <source>
        <strain evidence="2 3">LMG 24815</strain>
    </source>
</reference>
<dbReference type="SUPFAM" id="SSF51735">
    <property type="entry name" value="NAD(P)-binding Rossmann-fold domains"/>
    <property type="match status" value="1"/>
</dbReference>
<dbReference type="Gene3D" id="3.40.50.720">
    <property type="entry name" value="NAD(P)-binding Rossmann-like Domain"/>
    <property type="match status" value="1"/>
</dbReference>
<dbReference type="InterPro" id="IPR036291">
    <property type="entry name" value="NAD(P)-bd_dom_sf"/>
</dbReference>
<organism evidence="2 3">
    <name type="scientific">Endozoicomonas montiporae</name>
    <dbReference type="NCBI Taxonomy" id="1027273"/>
    <lineage>
        <taxon>Bacteria</taxon>
        <taxon>Pseudomonadati</taxon>
        <taxon>Pseudomonadota</taxon>
        <taxon>Gammaproteobacteria</taxon>
        <taxon>Oceanospirillales</taxon>
        <taxon>Endozoicomonadaceae</taxon>
        <taxon>Endozoicomonas</taxon>
    </lineage>
</organism>
<evidence type="ECO:0000259" key="1">
    <source>
        <dbReference type="Pfam" id="PF13460"/>
    </source>
</evidence>
<feature type="domain" description="NAD(P)-binding" evidence="1">
    <location>
        <begin position="9"/>
        <end position="134"/>
    </location>
</feature>
<dbReference type="eggNOG" id="COG0702">
    <property type="taxonomic scope" value="Bacteria"/>
</dbReference>
<sequence length="217" mass="24155">MAKTAVVVGATGLVGEELVKQLIRSDGFDKVVTVTRRSLDIESDKHQNHIINFEQLDQHADLIKGDMLFSCLGTTRKQAGSIAAQRRIDYDYQLQIAQLAAKNNVSHYLLVSSSGANAKSSAAYMKMKGELEEQVKQLPFKRVSIFQPSLLTGKRKETRTGEGIAAYIMPVLCKLTFLRKYRPITGKQVASKMLEVSLSKGKTLEYFVLDDVFPKTP</sequence>
<dbReference type="PANTHER" id="PTHR14097:SF7">
    <property type="entry name" value="OXIDOREDUCTASE HTATIP2"/>
    <property type="match status" value="1"/>
</dbReference>
<proteinExistence type="predicted"/>
<name>A0A081N0K9_9GAMM</name>